<dbReference type="EMBL" id="CP001787">
    <property type="protein sequence ID" value="ACX72886.1"/>
    <property type="molecule type" value="Genomic_DNA"/>
</dbReference>
<dbReference type="GO" id="GO:0043138">
    <property type="term" value="F:3'-5' DNA helicase activity"/>
    <property type="evidence" value="ECO:0007669"/>
    <property type="project" value="UniProtKB-EC"/>
</dbReference>
<evidence type="ECO:0000259" key="5">
    <source>
        <dbReference type="Pfam" id="PF01935"/>
    </source>
</evidence>
<dbReference type="InterPro" id="IPR002789">
    <property type="entry name" value="HerA_central"/>
</dbReference>
<evidence type="ECO:0000256" key="1">
    <source>
        <dbReference type="ARBA" id="ARBA00007816"/>
    </source>
</evidence>
<evidence type="ECO:0000313" key="7">
    <source>
        <dbReference type="Proteomes" id="UP000002063"/>
    </source>
</evidence>
<dbReference type="PANTHER" id="PTHR42957:SF1">
    <property type="entry name" value="HELICASE MJ1565-RELATED"/>
    <property type="match status" value="1"/>
</dbReference>
<comment type="catalytic activity">
    <reaction evidence="2">
        <text>Couples ATP hydrolysis with the unwinding of duplex DNA by translocating in the 3'-5' direction.</text>
        <dbReference type="EC" id="5.6.2.4"/>
    </reaction>
</comment>
<accession>C9RH34</accession>
<sequence length="222" mass="26057">MKQPEVKHECVLGVTGSGKSHYIKTKILPKWFDRKDILKIIIDPEEEYSHLKIPTINLKSLNFNDLVKKLAKYRAVRVLIPPPLNKDEFKENLEKINTLYLFILNKWKEIYKFCKAKGIILIIDEVQDCGADLRYLSFPLIALLKKGRKRNIKVILATQRVSYFSPDIRSQCRRKILFRVVEPIDIKRYKEISKEATELLLKSKKPYPYVVLEDGKIVEKDV</sequence>
<dbReference type="InterPro" id="IPR008571">
    <property type="entry name" value="HerA-like"/>
</dbReference>
<reference evidence="6" key="1">
    <citation type="submission" date="2009-10" db="EMBL/GenBank/DDBJ databases">
        <title>Complete sequence of chromosome of Methanocaldococcus vulcanius M7.</title>
        <authorList>
            <consortium name="US DOE Joint Genome Institute"/>
            <person name="Lucas S."/>
            <person name="Copeland A."/>
            <person name="Lapidus A."/>
            <person name="Glavina del Rio T."/>
            <person name="Dalin E."/>
            <person name="Tice H."/>
            <person name="Bruce D."/>
            <person name="Goodwin L."/>
            <person name="Pitluck S."/>
            <person name="Lcollab F.I."/>
            <person name="Brettin T."/>
            <person name="Detter J.C."/>
            <person name="Han C."/>
            <person name="Tapia R."/>
            <person name="Kuske C.R."/>
            <person name="Schmutz J."/>
            <person name="Larimer F."/>
            <person name="Land M."/>
            <person name="Hauser L."/>
            <person name="Kyrpides N."/>
            <person name="Ovchinikova G."/>
            <person name="Sieprawska-Lupa M."/>
            <person name="Whitman W.B."/>
            <person name="Woyke T."/>
        </authorList>
    </citation>
    <scope>NUCLEOTIDE SEQUENCE [LARGE SCALE GENOMIC DNA]</scope>
    <source>
        <strain evidence="6">M7</strain>
    </source>
</reference>
<protein>
    <recommendedName>
        <fullName evidence="5">Helicase HerA central domain-containing protein</fullName>
    </recommendedName>
</protein>
<dbReference type="Gene3D" id="3.40.50.300">
    <property type="entry name" value="P-loop containing nucleotide triphosphate hydrolases"/>
    <property type="match status" value="1"/>
</dbReference>
<comment type="catalytic activity">
    <reaction evidence="4">
        <text>ATP + H2O = ADP + phosphate + H(+)</text>
        <dbReference type="Rhea" id="RHEA:13065"/>
        <dbReference type="ChEBI" id="CHEBI:15377"/>
        <dbReference type="ChEBI" id="CHEBI:15378"/>
        <dbReference type="ChEBI" id="CHEBI:30616"/>
        <dbReference type="ChEBI" id="CHEBI:43474"/>
        <dbReference type="ChEBI" id="CHEBI:456216"/>
        <dbReference type="EC" id="5.6.2.4"/>
    </reaction>
</comment>
<evidence type="ECO:0000256" key="4">
    <source>
        <dbReference type="ARBA" id="ARBA00048988"/>
    </source>
</evidence>
<name>C9RH34_METVM</name>
<evidence type="ECO:0000256" key="3">
    <source>
        <dbReference type="ARBA" id="ARBA00048954"/>
    </source>
</evidence>
<comment type="similarity">
    <text evidence="1">Belongs to the HerA family.</text>
</comment>
<dbReference type="GO" id="GO:0043139">
    <property type="term" value="F:5'-3' DNA helicase activity"/>
    <property type="evidence" value="ECO:0007669"/>
    <property type="project" value="UniProtKB-EC"/>
</dbReference>
<dbReference type="InterPro" id="IPR027417">
    <property type="entry name" value="P-loop_NTPase"/>
</dbReference>
<dbReference type="Pfam" id="PF01935">
    <property type="entry name" value="DUF87"/>
    <property type="match status" value="1"/>
</dbReference>
<dbReference type="OrthoDB" id="107033at2157"/>
<dbReference type="eggNOG" id="arCOG00280">
    <property type="taxonomic scope" value="Archaea"/>
</dbReference>
<evidence type="ECO:0000256" key="2">
    <source>
        <dbReference type="ARBA" id="ARBA00034617"/>
    </source>
</evidence>
<organism evidence="6 7">
    <name type="scientific">Methanocaldococcus vulcanius (strain ATCC 700851 / DSM 12094 / M7)</name>
    <name type="common">Methanococcus vulcanius</name>
    <dbReference type="NCBI Taxonomy" id="579137"/>
    <lineage>
        <taxon>Archaea</taxon>
        <taxon>Methanobacteriati</taxon>
        <taxon>Methanobacteriota</taxon>
        <taxon>Methanomada group</taxon>
        <taxon>Methanococci</taxon>
        <taxon>Methanococcales</taxon>
        <taxon>Methanocaldococcaceae</taxon>
        <taxon>Methanocaldococcus</taxon>
    </lineage>
</organism>
<gene>
    <name evidence="6" type="ordered locus">Metvu_1028</name>
</gene>
<proteinExistence type="inferred from homology"/>
<dbReference type="GeneID" id="8513365"/>
<feature type="domain" description="Helicase HerA central" evidence="5">
    <location>
        <begin position="7"/>
        <end position="68"/>
    </location>
</feature>
<comment type="catalytic activity">
    <reaction evidence="3">
        <text>ATP + H2O = ADP + phosphate + H(+)</text>
        <dbReference type="Rhea" id="RHEA:13065"/>
        <dbReference type="ChEBI" id="CHEBI:15377"/>
        <dbReference type="ChEBI" id="CHEBI:15378"/>
        <dbReference type="ChEBI" id="CHEBI:30616"/>
        <dbReference type="ChEBI" id="CHEBI:43474"/>
        <dbReference type="ChEBI" id="CHEBI:456216"/>
        <dbReference type="EC" id="5.6.2.3"/>
    </reaction>
</comment>
<dbReference type="SUPFAM" id="SSF52540">
    <property type="entry name" value="P-loop containing nucleoside triphosphate hydrolases"/>
    <property type="match status" value="1"/>
</dbReference>
<dbReference type="PANTHER" id="PTHR42957">
    <property type="entry name" value="HELICASE MJ1565-RELATED"/>
    <property type="match status" value="1"/>
</dbReference>
<dbReference type="KEGG" id="mvu:Metvu_1028"/>
<dbReference type="HOGENOM" id="CLU_1369519_0_0_2"/>
<dbReference type="RefSeq" id="WP_015733106.1">
    <property type="nucleotide sequence ID" value="NC_013407.1"/>
</dbReference>
<keyword evidence="7" id="KW-1185">Reference proteome</keyword>
<dbReference type="AlphaFoldDB" id="C9RH34"/>
<dbReference type="CDD" id="cd01127">
    <property type="entry name" value="TrwB_TraG_TraD_VirD4"/>
    <property type="match status" value="1"/>
</dbReference>
<evidence type="ECO:0000313" key="6">
    <source>
        <dbReference type="EMBL" id="ACX72886.1"/>
    </source>
</evidence>
<dbReference type="Proteomes" id="UP000002063">
    <property type="component" value="Chromosome"/>
</dbReference>
<dbReference type="STRING" id="579137.Metvu_1028"/>